<accession>A0A543J2U6</accession>
<dbReference type="RefSeq" id="WP_142260927.1">
    <property type="nucleotide sequence ID" value="NZ_BMPV01000002.1"/>
</dbReference>
<feature type="compositionally biased region" description="Low complexity" evidence="1">
    <location>
        <begin position="169"/>
        <end position="201"/>
    </location>
</feature>
<evidence type="ECO:0000256" key="1">
    <source>
        <dbReference type="SAM" id="MobiDB-lite"/>
    </source>
</evidence>
<dbReference type="EMBL" id="VFPQ01000001">
    <property type="protein sequence ID" value="TQM77150.1"/>
    <property type="molecule type" value="Genomic_DNA"/>
</dbReference>
<protein>
    <submittedName>
        <fullName evidence="3">Copper(I)-binding protein</fullName>
    </submittedName>
</protein>
<dbReference type="Pfam" id="PF04314">
    <property type="entry name" value="PCuAC"/>
    <property type="match status" value="1"/>
</dbReference>
<dbReference type="Proteomes" id="UP000319213">
    <property type="component" value="Unassembled WGS sequence"/>
</dbReference>
<reference evidence="3 4" key="1">
    <citation type="submission" date="2019-06" db="EMBL/GenBank/DDBJ databases">
        <title>Sequencing the genomes of 1000 actinobacteria strains.</title>
        <authorList>
            <person name="Klenk H.-P."/>
        </authorList>
    </citation>
    <scope>NUCLEOTIDE SEQUENCE [LARGE SCALE GENOMIC DNA]</scope>
    <source>
        <strain evidence="3 4">DSM 43186</strain>
    </source>
</reference>
<keyword evidence="4" id="KW-1185">Reference proteome</keyword>
<dbReference type="Gene3D" id="2.60.40.1890">
    <property type="entry name" value="PCu(A)C copper chaperone"/>
    <property type="match status" value="1"/>
</dbReference>
<dbReference type="PROSITE" id="PS51257">
    <property type="entry name" value="PROKAR_LIPOPROTEIN"/>
    <property type="match status" value="1"/>
</dbReference>
<evidence type="ECO:0000256" key="2">
    <source>
        <dbReference type="SAM" id="SignalP"/>
    </source>
</evidence>
<sequence length="210" mass="21303">MTRTSRPRVLAVAALLAVAPALGACGAGFDANLAQPYTPTEAAEASHNGITVAQAFILGPESGQTLPAGSAAPLYLTMVNDNASADQLTGITVDNQFADSARTASAISLPPGTLVKSANPEPQIVVENLKKPLRGGENVKLTLQFQNAGAIDMNVPVITRSREFATYQPAPNATPGAEATPTATPTDDASPAASPEATDSPGPEATEAAE</sequence>
<dbReference type="AlphaFoldDB" id="A0A543J2U6"/>
<feature type="chain" id="PRO_5039376913" evidence="2">
    <location>
        <begin position="24"/>
        <end position="210"/>
    </location>
</feature>
<dbReference type="InterPro" id="IPR007410">
    <property type="entry name" value="LpqE-like"/>
</dbReference>
<dbReference type="OrthoDB" id="3478795at2"/>
<evidence type="ECO:0000313" key="3">
    <source>
        <dbReference type="EMBL" id="TQM77150.1"/>
    </source>
</evidence>
<feature type="signal peptide" evidence="2">
    <location>
        <begin position="1"/>
        <end position="23"/>
    </location>
</feature>
<keyword evidence="2" id="KW-0732">Signal</keyword>
<organism evidence="3 4">
    <name type="scientific">Thermopolyspora flexuosa</name>
    <dbReference type="NCBI Taxonomy" id="103836"/>
    <lineage>
        <taxon>Bacteria</taxon>
        <taxon>Bacillati</taxon>
        <taxon>Actinomycetota</taxon>
        <taxon>Actinomycetes</taxon>
        <taxon>Streptosporangiales</taxon>
        <taxon>Streptosporangiaceae</taxon>
        <taxon>Thermopolyspora</taxon>
    </lineage>
</organism>
<name>A0A543J2U6_9ACTN</name>
<comment type="caution">
    <text evidence="3">The sequence shown here is derived from an EMBL/GenBank/DDBJ whole genome shotgun (WGS) entry which is preliminary data.</text>
</comment>
<dbReference type="SUPFAM" id="SSF110087">
    <property type="entry name" value="DR1885-like metal-binding protein"/>
    <property type="match status" value="1"/>
</dbReference>
<gene>
    <name evidence="3" type="ORF">FHX40_3906</name>
</gene>
<evidence type="ECO:0000313" key="4">
    <source>
        <dbReference type="Proteomes" id="UP000319213"/>
    </source>
</evidence>
<feature type="region of interest" description="Disordered" evidence="1">
    <location>
        <begin position="167"/>
        <end position="210"/>
    </location>
</feature>
<proteinExistence type="predicted"/>
<dbReference type="InterPro" id="IPR036182">
    <property type="entry name" value="PCuAC_sf"/>
</dbReference>